<evidence type="ECO:0000313" key="1">
    <source>
        <dbReference type="EMBL" id="PCO05005.1"/>
    </source>
</evidence>
<comment type="caution">
    <text evidence="1">The sequence shown here is derived from an EMBL/GenBank/DDBJ whole genome shotgun (WGS) entry which is preliminary data.</text>
</comment>
<organism evidence="1 2">
    <name type="scientific">Microbulbifer flavimaris</name>
    <dbReference type="NCBI Taxonomy" id="1781068"/>
    <lineage>
        <taxon>Bacteria</taxon>
        <taxon>Pseudomonadati</taxon>
        <taxon>Pseudomonadota</taxon>
        <taxon>Gammaproteobacteria</taxon>
        <taxon>Cellvibrionales</taxon>
        <taxon>Microbulbiferaceae</taxon>
        <taxon>Microbulbifer</taxon>
    </lineage>
</organism>
<proteinExistence type="predicted"/>
<keyword evidence="2" id="KW-1185">Reference proteome</keyword>
<name>A0ABX4HZC0_9GAMM</name>
<sequence>MAITAPDLFARLQLPPPSLDALTCGCDSERQLYDWLADQYLQPYQASDQQRLSTLLINLADEIARWRGPASQRLPMLELVREYALACVDGMALRQAGQLNARGPALQAGVRSSIRLLQQLALAYSALAQQLRLEPGLPLLGRRRNARALQRAVDAYRRLIQLVPLFSVATPRHTWRNLQLLVQLARAQELDTRAVRDRHHPQRRDRVANAYIQAALFASANPGQLEVAEQERLWSLTHRWAGDAAIDDNYADRDAGLLASLALDQPPIPSNRIENCQLDLRHFTAPLGWKIDLKRLLDQLSRQPGDSEGGLVRRVYCGWADHFGRHERRTPTEQRCEVLVGLGAVCHHLGTGTPPEKEVLDRFCGSKSEGEASSGTRTGLRRQASEFGGVLPDAPSLGSRWKGGVRESVAERYRAVEAGVADFSSGGMGLKLPAQLAEKVRVGELLAVRLVDTWQLAIIRWQYTLPDCVRAGLEVLASETLVVQVQRHTNAGHLSAPISGLLLRMADGERVALALPEPLFKCGDNGELLCRPEARSLRLGRQVESGSSFACFEFV</sequence>
<dbReference type="EMBL" id="LRFG02000003">
    <property type="protein sequence ID" value="PCO05005.1"/>
    <property type="molecule type" value="Genomic_DNA"/>
</dbReference>
<reference evidence="1" key="1">
    <citation type="submission" date="2017-08" db="EMBL/GenBank/DDBJ databases">
        <title>Microbulbifer marisrubri sp. nov., a halophilic alphaproteobacterium isolated from marine sediment of the Yellow Sea, China.</title>
        <authorList>
            <person name="Zhang G."/>
            <person name="Xiong Q."/>
        </authorList>
    </citation>
    <scope>NUCLEOTIDE SEQUENCE [LARGE SCALE GENOMIC DNA]</scope>
    <source>
        <strain evidence="1">WRN-8</strain>
    </source>
</reference>
<protein>
    <recommendedName>
        <fullName evidence="3">PilZ domain-containing protein</fullName>
    </recommendedName>
</protein>
<dbReference type="RefSeq" id="WP_067084258.1">
    <property type="nucleotide sequence ID" value="NZ_LRFG02000003.1"/>
</dbReference>
<dbReference type="Proteomes" id="UP000218427">
    <property type="component" value="Unassembled WGS sequence"/>
</dbReference>
<evidence type="ECO:0000313" key="2">
    <source>
        <dbReference type="Proteomes" id="UP000218427"/>
    </source>
</evidence>
<accession>A0ABX4HZC0</accession>
<gene>
    <name evidence="1" type="ORF">AWR36_009705</name>
</gene>
<evidence type="ECO:0008006" key="3">
    <source>
        <dbReference type="Google" id="ProtNLM"/>
    </source>
</evidence>